<evidence type="ECO:0000313" key="2">
    <source>
        <dbReference type="EMBL" id="KST68942.1"/>
    </source>
</evidence>
<dbReference type="OrthoDB" id="503186at2"/>
<protein>
    <submittedName>
        <fullName evidence="2">Uncharacterized protein</fullName>
    </submittedName>
</protein>
<gene>
    <name evidence="2" type="ORF">BC008_02380</name>
    <name evidence="1" type="ORF">BC008_20995</name>
</gene>
<dbReference type="RefSeq" id="WP_027845325.1">
    <property type="nucleotide sequence ID" value="NZ_LMTZ01000041.1"/>
</dbReference>
<reference evidence="2 3" key="1">
    <citation type="journal article" date="2015" name="Genome Announc.">
        <title>Draft Genome of the Euendolithic (true boring) Cyanobacterium Mastigocoleus testarum strain BC008.</title>
        <authorList>
            <person name="Guida B.S."/>
            <person name="Garcia-Pichel F."/>
        </authorList>
    </citation>
    <scope>NUCLEOTIDE SEQUENCE [LARGE SCALE GENOMIC DNA]</scope>
    <source>
        <strain evidence="2 3">BC008</strain>
    </source>
</reference>
<sequence length="341" mass="39885">MLKIPTLSKWSYIQWNRSVKKPIDGYTILLPVPGDLPVFLKIALEVSATQDSEGLVETLVIPDRKVSGFTECFNEWKTKFDISPIRLINPNPIEQLISLYQNNPHNNHWLQIIRGINASVSTHALLHDADLFVTKDDFMKTHYQTCVQRNLMCLGVSPVWDCWYKEQGIDHLTATWEIIFDISWARQFQPWKHRGHNDVINGKAHTFDTMLYPQCQTEPDKIDRHKQEWGFIHFNYVICTYRWFQKSNGPFEDDYFRILLIRLLIDVFDPSEWSYSVPTLDVLEKGITDKSNRVTYCGKYTAEHYSEFRSKLEKLITSGIIDGQKAHILHKSIRNFDLAFG</sequence>
<dbReference type="AlphaFoldDB" id="A0A0V7ZWY6"/>
<accession>A0A0V7ZWY6</accession>
<dbReference type="EMBL" id="LMTZ01000041">
    <property type="protein sequence ID" value="KST68942.1"/>
    <property type="molecule type" value="Genomic_DNA"/>
</dbReference>
<dbReference type="EMBL" id="LMTZ01000110">
    <property type="protein sequence ID" value="KST65269.1"/>
    <property type="molecule type" value="Genomic_DNA"/>
</dbReference>
<keyword evidence="3" id="KW-1185">Reference proteome</keyword>
<comment type="caution">
    <text evidence="2">The sequence shown here is derived from an EMBL/GenBank/DDBJ whole genome shotgun (WGS) entry which is preliminary data.</text>
</comment>
<proteinExistence type="predicted"/>
<evidence type="ECO:0000313" key="3">
    <source>
        <dbReference type="Proteomes" id="UP000053372"/>
    </source>
</evidence>
<dbReference type="Proteomes" id="UP000053372">
    <property type="component" value="Unassembled WGS sequence"/>
</dbReference>
<organism evidence="2 3">
    <name type="scientific">Mastigocoleus testarum BC008</name>
    <dbReference type="NCBI Taxonomy" id="371196"/>
    <lineage>
        <taxon>Bacteria</taxon>
        <taxon>Bacillati</taxon>
        <taxon>Cyanobacteriota</taxon>
        <taxon>Cyanophyceae</taxon>
        <taxon>Nostocales</taxon>
        <taxon>Hapalosiphonaceae</taxon>
        <taxon>Mastigocoleus</taxon>
    </lineage>
</organism>
<name>A0A0V7ZWY6_9CYAN</name>
<evidence type="ECO:0000313" key="1">
    <source>
        <dbReference type="EMBL" id="KST65269.1"/>
    </source>
</evidence>